<comment type="similarity">
    <text evidence="1">Belongs to the LytR/CpsA/Psr (LCP) family.</text>
</comment>
<evidence type="ECO:0000256" key="1">
    <source>
        <dbReference type="ARBA" id="ARBA00006068"/>
    </source>
</evidence>
<feature type="region of interest" description="Disordered" evidence="2">
    <location>
        <begin position="338"/>
        <end position="374"/>
    </location>
</feature>
<dbReference type="RefSeq" id="WP_165237759.1">
    <property type="nucleotide sequence ID" value="NZ_JAAKZV010000060.1"/>
</dbReference>
<feature type="domain" description="Cell envelope-related transcriptional attenuator" evidence="3">
    <location>
        <begin position="86"/>
        <end position="241"/>
    </location>
</feature>
<keyword evidence="5" id="KW-1185">Reference proteome</keyword>
<reference evidence="4 5" key="1">
    <citation type="submission" date="2020-02" db="EMBL/GenBank/DDBJ databases">
        <title>Whole-genome analyses of novel actinobacteria.</title>
        <authorList>
            <person name="Sahin N."/>
        </authorList>
    </citation>
    <scope>NUCLEOTIDE SEQUENCE [LARGE SCALE GENOMIC DNA]</scope>
    <source>
        <strain evidence="4 5">A7024</strain>
    </source>
</reference>
<evidence type="ECO:0000259" key="3">
    <source>
        <dbReference type="Pfam" id="PF03816"/>
    </source>
</evidence>
<gene>
    <name evidence="4" type="ORF">G5C51_15965</name>
</gene>
<dbReference type="InterPro" id="IPR050922">
    <property type="entry name" value="LytR/CpsA/Psr_CW_biosynth"/>
</dbReference>
<dbReference type="Gene3D" id="3.40.630.190">
    <property type="entry name" value="LCP protein"/>
    <property type="match status" value="1"/>
</dbReference>
<comment type="caution">
    <text evidence="4">The sequence shown here is derived from an EMBL/GenBank/DDBJ whole genome shotgun (WGS) entry which is preliminary data.</text>
</comment>
<sequence length="374" mass="41093">MNRRRYRWPLLALAFLTLIAGGAGWYWYERLDGNIHADSATARELLRYEQERPQPSATGAQNILLIGSDSRTEARNRKYGQANGKRSDTTILLHIAGDRRSTTAVSIPRDLMTGIPSCRRPNGDSSGAQTNQFNFAFSYGGASCTIRTVERLTGLRVDHHMIVDFAGFKDMVNAVNGVEVCVPEAINDKPAKLHLKAGRQTLMGEEALGYVRARKSLGDGSDTDRMARQQEFLASLVSKVKSNGVLLNPLRLAPLLDAATKSVTTDPGLASLTDMYDLVRSLRDVPEADVRFLTVPRQPYRYDTNRDELVQPDAEELFDALRLDTEVPFVSRQVSPVLLGGSRPAQGEDPGADTDPDGGSPAFEGTRPTDDICK</sequence>
<dbReference type="Pfam" id="PF03816">
    <property type="entry name" value="LytR_cpsA_psr"/>
    <property type="match status" value="1"/>
</dbReference>
<dbReference type="PANTHER" id="PTHR33392">
    <property type="entry name" value="POLYISOPRENYL-TEICHOIC ACID--PEPTIDOGLYCAN TEICHOIC ACID TRANSFERASE TAGU"/>
    <property type="match status" value="1"/>
</dbReference>
<dbReference type="AlphaFoldDB" id="A0A6G4U275"/>
<protein>
    <submittedName>
        <fullName evidence="4">LCP family protein</fullName>
    </submittedName>
</protein>
<dbReference type="Proteomes" id="UP000481583">
    <property type="component" value="Unassembled WGS sequence"/>
</dbReference>
<name>A0A6G4U275_9ACTN</name>
<organism evidence="4 5">
    <name type="scientific">Streptomyces coryli</name>
    <dbReference type="NCBI Taxonomy" id="1128680"/>
    <lineage>
        <taxon>Bacteria</taxon>
        <taxon>Bacillati</taxon>
        <taxon>Actinomycetota</taxon>
        <taxon>Actinomycetes</taxon>
        <taxon>Kitasatosporales</taxon>
        <taxon>Streptomycetaceae</taxon>
        <taxon>Streptomyces</taxon>
    </lineage>
</organism>
<proteinExistence type="inferred from homology"/>
<evidence type="ECO:0000313" key="5">
    <source>
        <dbReference type="Proteomes" id="UP000481583"/>
    </source>
</evidence>
<dbReference type="NCBIfam" id="TIGR00350">
    <property type="entry name" value="lytR_cpsA_psr"/>
    <property type="match status" value="1"/>
</dbReference>
<dbReference type="InterPro" id="IPR004474">
    <property type="entry name" value="LytR_CpsA_psr"/>
</dbReference>
<dbReference type="EMBL" id="JAAKZV010000060">
    <property type="protein sequence ID" value="NGN65387.1"/>
    <property type="molecule type" value="Genomic_DNA"/>
</dbReference>
<evidence type="ECO:0000256" key="2">
    <source>
        <dbReference type="SAM" id="MobiDB-lite"/>
    </source>
</evidence>
<accession>A0A6G4U275</accession>
<dbReference type="PANTHER" id="PTHR33392:SF6">
    <property type="entry name" value="POLYISOPRENYL-TEICHOIC ACID--PEPTIDOGLYCAN TEICHOIC ACID TRANSFERASE TAGU"/>
    <property type="match status" value="1"/>
</dbReference>
<evidence type="ECO:0000313" key="4">
    <source>
        <dbReference type="EMBL" id="NGN65387.1"/>
    </source>
</evidence>